<dbReference type="EMBL" id="CP061799">
    <property type="protein sequence ID" value="QTA83205.1"/>
    <property type="molecule type" value="Genomic_DNA"/>
</dbReference>
<dbReference type="AlphaFoldDB" id="A0A975GJ28"/>
<dbReference type="PROSITE" id="PS50110">
    <property type="entry name" value="RESPONSE_REGULATORY"/>
    <property type="match status" value="1"/>
</dbReference>
<evidence type="ECO:0000313" key="4">
    <source>
        <dbReference type="EMBL" id="QTA83205.1"/>
    </source>
</evidence>
<dbReference type="Gene3D" id="3.40.50.2300">
    <property type="match status" value="1"/>
</dbReference>
<dbReference type="InterPro" id="IPR050595">
    <property type="entry name" value="Bact_response_regulator"/>
</dbReference>
<dbReference type="SUPFAM" id="SSF52172">
    <property type="entry name" value="CheY-like"/>
    <property type="match status" value="1"/>
</dbReference>
<sequence>MISYTIYLIDDEPSICKGISFALKKLYRIKTFADAESAIEFMQKEMPDLVLLDISLPGMDGIQALERIRYICPDILVIMVSAYEDKKTVVSAMDMGAQNYLFKPFHLASLKAAIKNAFAPNSFYQTSAC</sequence>
<evidence type="ECO:0000256" key="1">
    <source>
        <dbReference type="ARBA" id="ARBA00022553"/>
    </source>
</evidence>
<dbReference type="GO" id="GO:0000160">
    <property type="term" value="P:phosphorelay signal transduction system"/>
    <property type="evidence" value="ECO:0007669"/>
    <property type="project" value="InterPro"/>
</dbReference>
<dbReference type="RefSeq" id="WP_207689017.1">
    <property type="nucleotide sequence ID" value="NZ_CP061799.1"/>
</dbReference>
<protein>
    <submittedName>
        <fullName evidence="4">Signal transduction response regulator, receiver domain-containing protein</fullName>
    </submittedName>
</protein>
<evidence type="ECO:0000313" key="5">
    <source>
        <dbReference type="Proteomes" id="UP000663720"/>
    </source>
</evidence>
<keyword evidence="5" id="KW-1185">Reference proteome</keyword>
<reference evidence="4" key="1">
    <citation type="journal article" date="2021" name="Microb. Physiol.">
        <title>Proteogenomic Insights into the Physiology of Marine, Sulfate-Reducing, Filamentous Desulfonema limicola and Desulfonema magnum.</title>
        <authorList>
            <person name="Schnaars V."/>
            <person name="Wohlbrand L."/>
            <person name="Scheve S."/>
            <person name="Hinrichs C."/>
            <person name="Reinhardt R."/>
            <person name="Rabus R."/>
        </authorList>
    </citation>
    <scope>NUCLEOTIDE SEQUENCE</scope>
    <source>
        <strain evidence="4">5ac10</strain>
    </source>
</reference>
<organism evidence="4 5">
    <name type="scientific">Desulfonema limicola</name>
    <dbReference type="NCBI Taxonomy" id="45656"/>
    <lineage>
        <taxon>Bacteria</taxon>
        <taxon>Pseudomonadati</taxon>
        <taxon>Thermodesulfobacteriota</taxon>
        <taxon>Desulfobacteria</taxon>
        <taxon>Desulfobacterales</taxon>
        <taxon>Desulfococcaceae</taxon>
        <taxon>Desulfonema</taxon>
    </lineage>
</organism>
<keyword evidence="1 2" id="KW-0597">Phosphoprotein</keyword>
<dbReference type="Proteomes" id="UP000663720">
    <property type="component" value="Chromosome"/>
</dbReference>
<dbReference type="CDD" id="cd00156">
    <property type="entry name" value="REC"/>
    <property type="match status" value="1"/>
</dbReference>
<proteinExistence type="predicted"/>
<dbReference type="Pfam" id="PF00072">
    <property type="entry name" value="Response_reg"/>
    <property type="match status" value="1"/>
</dbReference>
<accession>A0A975GJ28</accession>
<dbReference type="InterPro" id="IPR001789">
    <property type="entry name" value="Sig_transdc_resp-reg_receiver"/>
</dbReference>
<dbReference type="PANTHER" id="PTHR44591">
    <property type="entry name" value="STRESS RESPONSE REGULATOR PROTEIN 1"/>
    <property type="match status" value="1"/>
</dbReference>
<dbReference type="InterPro" id="IPR011006">
    <property type="entry name" value="CheY-like_superfamily"/>
</dbReference>
<feature type="domain" description="Response regulatory" evidence="3">
    <location>
        <begin position="5"/>
        <end position="118"/>
    </location>
</feature>
<feature type="modified residue" description="4-aspartylphosphate" evidence="2">
    <location>
        <position position="53"/>
    </location>
</feature>
<evidence type="ECO:0000256" key="2">
    <source>
        <dbReference type="PROSITE-ProRule" id="PRU00169"/>
    </source>
</evidence>
<evidence type="ECO:0000259" key="3">
    <source>
        <dbReference type="PROSITE" id="PS50110"/>
    </source>
</evidence>
<dbReference type="KEGG" id="dli:dnl_56010"/>
<dbReference type="SMART" id="SM00448">
    <property type="entry name" value="REC"/>
    <property type="match status" value="1"/>
</dbReference>
<dbReference type="PANTHER" id="PTHR44591:SF3">
    <property type="entry name" value="RESPONSE REGULATORY DOMAIN-CONTAINING PROTEIN"/>
    <property type="match status" value="1"/>
</dbReference>
<name>A0A975GJ28_9BACT</name>
<gene>
    <name evidence="4" type="ORF">dnl_56010</name>
</gene>